<evidence type="ECO:0000259" key="1">
    <source>
        <dbReference type="Pfam" id="PF00534"/>
    </source>
</evidence>
<dbReference type="InterPro" id="IPR050194">
    <property type="entry name" value="Glycosyltransferase_grp1"/>
</dbReference>
<dbReference type="Pfam" id="PF00534">
    <property type="entry name" value="Glycos_transf_1"/>
    <property type="match status" value="1"/>
</dbReference>
<evidence type="ECO:0000313" key="3">
    <source>
        <dbReference type="Proteomes" id="UP000244496"/>
    </source>
</evidence>
<dbReference type="InterPro" id="IPR001296">
    <property type="entry name" value="Glyco_trans_1"/>
</dbReference>
<accession>A0A2S0UK36</accession>
<dbReference type="EMBL" id="CP028918">
    <property type="protein sequence ID" value="AWB48184.1"/>
    <property type="molecule type" value="Genomic_DNA"/>
</dbReference>
<dbReference type="CDD" id="cd03801">
    <property type="entry name" value="GT4_PimA-like"/>
    <property type="match status" value="1"/>
</dbReference>
<dbReference type="OrthoDB" id="5490290at2"/>
<keyword evidence="2" id="KW-0808">Transferase</keyword>
<proteinExistence type="predicted"/>
<name>A0A2S0UK36_9RHOB</name>
<protein>
    <submittedName>
        <fullName evidence="2">Glycosyl transferase family 1</fullName>
    </submittedName>
</protein>
<dbReference type="PANTHER" id="PTHR45947">
    <property type="entry name" value="SULFOQUINOVOSYL TRANSFERASE SQD2"/>
    <property type="match status" value="1"/>
</dbReference>
<sequence length="315" mass="34838">MPIVSVGLGLPANLPQISILSLLTMSRFGPNGWRVWHARRNSEMLAGLALRILLRKRLKLIFTSASQRNHSQYTRWLISRMDAVLATSDKSASYLKCQPHIISHGIDTVEFSPTDDKRAVRSALGLPIGGKLIGCFGRIRSNKGTDLFISTAINLCRRHADLNAVVLGQAIGSNKAFLHALEQRVRTAGLEDRIFFRERVPFAAIADMYRALDLYVAPQRWEGFGLTPIEAMACGVPVVAADVGTFRSQIVHGETGFIVAPGSASKITDAVEVLLLDHKQRAEFALSARAHVQINFDIQKEAEALVQIYRRLMTQ</sequence>
<keyword evidence="3" id="KW-1185">Reference proteome</keyword>
<dbReference type="Gene3D" id="3.40.50.2000">
    <property type="entry name" value="Glycogen Phosphorylase B"/>
    <property type="match status" value="2"/>
</dbReference>
<organism evidence="2 3">
    <name type="scientific">Paragemmobacter aquarius</name>
    <dbReference type="NCBI Taxonomy" id="2169400"/>
    <lineage>
        <taxon>Bacteria</taxon>
        <taxon>Pseudomonadati</taxon>
        <taxon>Pseudomonadota</taxon>
        <taxon>Alphaproteobacteria</taxon>
        <taxon>Rhodobacterales</taxon>
        <taxon>Paracoccaceae</taxon>
        <taxon>Paragemmobacter</taxon>
    </lineage>
</organism>
<dbReference type="SUPFAM" id="SSF53756">
    <property type="entry name" value="UDP-Glycosyltransferase/glycogen phosphorylase"/>
    <property type="match status" value="1"/>
</dbReference>
<dbReference type="GO" id="GO:0016757">
    <property type="term" value="F:glycosyltransferase activity"/>
    <property type="evidence" value="ECO:0007669"/>
    <property type="project" value="InterPro"/>
</dbReference>
<dbReference type="KEGG" id="geh:HYN69_06355"/>
<dbReference type="PANTHER" id="PTHR45947:SF3">
    <property type="entry name" value="SULFOQUINOVOSYL TRANSFERASE SQD2"/>
    <property type="match status" value="1"/>
</dbReference>
<evidence type="ECO:0000313" key="2">
    <source>
        <dbReference type="EMBL" id="AWB48184.1"/>
    </source>
</evidence>
<reference evidence="2 3" key="1">
    <citation type="submission" date="2018-04" db="EMBL/GenBank/DDBJ databases">
        <title>Genome sequencing of Gemmobacter.</title>
        <authorList>
            <person name="Yi H."/>
            <person name="Baek M.-G."/>
        </authorList>
    </citation>
    <scope>NUCLEOTIDE SEQUENCE [LARGE SCALE GENOMIC DNA]</scope>
    <source>
        <strain evidence="2 3">HYN0069</strain>
    </source>
</reference>
<gene>
    <name evidence="2" type="ORF">HYN69_06355</name>
</gene>
<feature type="domain" description="Glycosyl transferase family 1" evidence="1">
    <location>
        <begin position="118"/>
        <end position="289"/>
    </location>
</feature>
<dbReference type="AlphaFoldDB" id="A0A2S0UK36"/>
<dbReference type="Proteomes" id="UP000244496">
    <property type="component" value="Chromosome"/>
</dbReference>